<protein>
    <submittedName>
        <fullName evidence="1">Uncharacterized protein</fullName>
    </submittedName>
</protein>
<sequence>MNTPSYFPEIIQPIPETPAQPWKKGDPIIEPQGVYTTLDGRLYLSRKC</sequence>
<proteinExistence type="predicted"/>
<accession>I4HIB3</accession>
<evidence type="ECO:0000313" key="1">
    <source>
        <dbReference type="EMBL" id="CCI21787.1"/>
    </source>
</evidence>
<evidence type="ECO:0000313" key="2">
    <source>
        <dbReference type="Proteomes" id="UP000004775"/>
    </source>
</evidence>
<comment type="caution">
    <text evidence="1">The sequence shown here is derived from an EMBL/GenBank/DDBJ whole genome shotgun (WGS) entry which is preliminary data.</text>
</comment>
<gene>
    <name evidence="1" type="ORF">MICAH_1450001</name>
</gene>
<dbReference type="Proteomes" id="UP000004775">
    <property type="component" value="Unassembled WGS sequence"/>
</dbReference>
<dbReference type="EMBL" id="CAIO01000052">
    <property type="protein sequence ID" value="CCI21787.1"/>
    <property type="molecule type" value="Genomic_DNA"/>
</dbReference>
<name>I4HIB3_MICAE</name>
<organism evidence="1 2">
    <name type="scientific">Microcystis aeruginosa PCC 9809</name>
    <dbReference type="NCBI Taxonomy" id="1160285"/>
    <lineage>
        <taxon>Bacteria</taxon>
        <taxon>Bacillati</taxon>
        <taxon>Cyanobacteriota</taxon>
        <taxon>Cyanophyceae</taxon>
        <taxon>Oscillatoriophycideae</taxon>
        <taxon>Chroococcales</taxon>
        <taxon>Microcystaceae</taxon>
        <taxon>Microcystis</taxon>
    </lineage>
</organism>
<dbReference type="AlphaFoldDB" id="I4HIB3"/>
<dbReference type="HOGENOM" id="CLU_3154870_0_0_3"/>
<reference evidence="1 2" key="1">
    <citation type="submission" date="2012-04" db="EMBL/GenBank/DDBJ databases">
        <authorList>
            <person name="Genoscope - CEA"/>
        </authorList>
    </citation>
    <scope>NUCLEOTIDE SEQUENCE [LARGE SCALE GENOMIC DNA]</scope>
    <source>
        <strain evidence="1 2">9809</strain>
    </source>
</reference>